<evidence type="ECO:0000313" key="3">
    <source>
        <dbReference type="Proteomes" id="UP000587991"/>
    </source>
</evidence>
<feature type="region of interest" description="Disordered" evidence="1">
    <location>
        <begin position="473"/>
        <end position="497"/>
    </location>
</feature>
<name>A0A847SGL7_9NEIS</name>
<dbReference type="Proteomes" id="UP000587991">
    <property type="component" value="Unassembled WGS sequence"/>
</dbReference>
<dbReference type="AlphaFoldDB" id="A0A847SGL7"/>
<organism evidence="2 3">
    <name type="scientific">Leeia aquatica</name>
    <dbReference type="NCBI Taxonomy" id="2725557"/>
    <lineage>
        <taxon>Bacteria</taxon>
        <taxon>Pseudomonadati</taxon>
        <taxon>Pseudomonadota</taxon>
        <taxon>Betaproteobacteria</taxon>
        <taxon>Neisseriales</taxon>
        <taxon>Leeiaceae</taxon>
        <taxon>Leeia</taxon>
    </lineage>
</organism>
<dbReference type="RefSeq" id="WP_168876637.1">
    <property type="nucleotide sequence ID" value="NZ_JABAIM010000001.1"/>
</dbReference>
<reference evidence="2 3" key="1">
    <citation type="submission" date="2020-04" db="EMBL/GenBank/DDBJ databases">
        <title>Draft genome of Leeia sp. IMCC25680.</title>
        <authorList>
            <person name="Song J."/>
            <person name="Cho J.-C."/>
        </authorList>
    </citation>
    <scope>NUCLEOTIDE SEQUENCE [LARGE SCALE GENOMIC DNA]</scope>
    <source>
        <strain evidence="2 3">IMCC25680</strain>
    </source>
</reference>
<feature type="compositionally biased region" description="Low complexity" evidence="1">
    <location>
        <begin position="473"/>
        <end position="489"/>
    </location>
</feature>
<accession>A0A847SGL7</accession>
<proteinExistence type="predicted"/>
<evidence type="ECO:0000256" key="1">
    <source>
        <dbReference type="SAM" id="MobiDB-lite"/>
    </source>
</evidence>
<protein>
    <submittedName>
        <fullName evidence="2">YdgA family protein</fullName>
    </submittedName>
</protein>
<dbReference type="EMBL" id="JABAIM010000001">
    <property type="protein sequence ID" value="NLR75082.1"/>
    <property type="molecule type" value="Genomic_DNA"/>
</dbReference>
<evidence type="ECO:0000313" key="2">
    <source>
        <dbReference type="EMBL" id="NLR75082.1"/>
    </source>
</evidence>
<dbReference type="Pfam" id="PF06097">
    <property type="entry name" value="DUF945"/>
    <property type="match status" value="1"/>
</dbReference>
<keyword evidence="3" id="KW-1185">Reference proteome</keyword>
<gene>
    <name evidence="2" type="ORF">HF682_07910</name>
</gene>
<comment type="caution">
    <text evidence="2">The sequence shown here is derived from an EMBL/GenBank/DDBJ whole genome shotgun (WGS) entry which is preliminary data.</text>
</comment>
<dbReference type="InterPro" id="IPR010352">
    <property type="entry name" value="DUF945"/>
</dbReference>
<sequence length="497" mass="52822">MSKKIVIPVAIVAVLGVGYTGTSWWFGKQARTQHQHFVERLNKVAPYLKVTELESSSGVFSSSRTIKYTVAGSVGCDLAESMQRVGKDMGPLEFTVKETIHHGPFTFGGGHTGFARAVVNTELVLSADTRKKLEEVFGKVPPASLRTVVSMGGDSELTLDVPELTSSLNDGSKLQWTGLTASVSYPADYSSYVTKMSSNGLTITGASGEQVQIGKISMDSNSKTEFDVLSVGDASFNIDSMSFKNAALPMLNTEVSKISYTATSKKNGDFLDMSLKLGVDKVNTMGKSYGPAHYDVSLNHLHGSTLGKLVQEVNSMSGQCSDQATRQMQLMSALGKHGIALMQQTPEFILDRISLNMPEGEAVIKANAKINNFAASDVQQPAGLLQKLEAGLDINFPEAIAKMLAAQMMAKEGMDPATAEAMLTQQLEGALAQGLLARNGKQLVTKLSWKAGKLQINGKEFPLPMLGALMGGAPAAPEGGTPEGAMPEGEASDAMPQ</sequence>